<evidence type="ECO:0000313" key="2">
    <source>
        <dbReference type="EMBL" id="GAA4621009.1"/>
    </source>
</evidence>
<evidence type="ECO:0000259" key="1">
    <source>
        <dbReference type="Pfam" id="PF02441"/>
    </source>
</evidence>
<comment type="caution">
    <text evidence="2">The sequence shown here is derived from an EMBL/GenBank/DDBJ whole genome shotgun (WGS) entry which is preliminary data.</text>
</comment>
<accession>A0ABP8U2U5</accession>
<keyword evidence="3" id="KW-1185">Reference proteome</keyword>
<name>A0ABP8U2U5_9ACTN</name>
<evidence type="ECO:0000313" key="3">
    <source>
        <dbReference type="Proteomes" id="UP001501442"/>
    </source>
</evidence>
<dbReference type="InterPro" id="IPR003382">
    <property type="entry name" value="Flavoprotein"/>
</dbReference>
<dbReference type="InterPro" id="IPR036551">
    <property type="entry name" value="Flavin_trans-like"/>
</dbReference>
<dbReference type="RefSeq" id="WP_345429147.1">
    <property type="nucleotide sequence ID" value="NZ_BAABHK010000001.1"/>
</dbReference>
<reference evidence="3" key="1">
    <citation type="journal article" date="2019" name="Int. J. Syst. Evol. Microbiol.">
        <title>The Global Catalogue of Microorganisms (GCM) 10K type strain sequencing project: providing services to taxonomists for standard genome sequencing and annotation.</title>
        <authorList>
            <consortium name="The Broad Institute Genomics Platform"/>
            <consortium name="The Broad Institute Genome Sequencing Center for Infectious Disease"/>
            <person name="Wu L."/>
            <person name="Ma J."/>
        </authorList>
    </citation>
    <scope>NUCLEOTIDE SEQUENCE [LARGE SCALE GENOMIC DNA]</scope>
    <source>
        <strain evidence="3">JCM 17939</strain>
    </source>
</reference>
<dbReference type="Gene3D" id="3.40.50.1950">
    <property type="entry name" value="Flavin prenyltransferase-like"/>
    <property type="match status" value="1"/>
</dbReference>
<dbReference type="Pfam" id="PF02441">
    <property type="entry name" value="Flavoprotein"/>
    <property type="match status" value="1"/>
</dbReference>
<protein>
    <submittedName>
        <fullName evidence="2">Flavoprotein</fullName>
    </submittedName>
</protein>
<sequence>MTLGNVLYIVVCAAPAASGVEDLVLLAQAAGWRVHVIATPLGLRFIDADRLASLTGEPVRSEWRMPGEPKALPPADAAIVAPATFNTINRWATGITDTFAVGVLCELAGFGVPIVAVPLLKDALARHVAFGPNLDALRSMGVRVLFDPSAPPDARMPPWGQILTELDALRAP</sequence>
<organism evidence="2 3">
    <name type="scientific">Actinoallomurus vinaceus</name>
    <dbReference type="NCBI Taxonomy" id="1080074"/>
    <lineage>
        <taxon>Bacteria</taxon>
        <taxon>Bacillati</taxon>
        <taxon>Actinomycetota</taxon>
        <taxon>Actinomycetes</taxon>
        <taxon>Streptosporangiales</taxon>
        <taxon>Thermomonosporaceae</taxon>
        <taxon>Actinoallomurus</taxon>
    </lineage>
</organism>
<gene>
    <name evidence="2" type="ORF">GCM10023196_007200</name>
</gene>
<proteinExistence type="predicted"/>
<feature type="domain" description="Flavoprotein" evidence="1">
    <location>
        <begin position="9"/>
        <end position="100"/>
    </location>
</feature>
<dbReference type="Proteomes" id="UP001501442">
    <property type="component" value="Unassembled WGS sequence"/>
</dbReference>
<dbReference type="SUPFAM" id="SSF52507">
    <property type="entry name" value="Homo-oligomeric flavin-containing Cys decarboxylases, HFCD"/>
    <property type="match status" value="1"/>
</dbReference>
<dbReference type="EMBL" id="BAABHK010000001">
    <property type="protein sequence ID" value="GAA4621009.1"/>
    <property type="molecule type" value="Genomic_DNA"/>
</dbReference>